<dbReference type="SUPFAM" id="SSF56672">
    <property type="entry name" value="DNA/RNA polymerases"/>
    <property type="match status" value="1"/>
</dbReference>
<evidence type="ECO:0000313" key="18">
    <source>
        <dbReference type="EMBL" id="EDK47610.1"/>
    </source>
</evidence>
<evidence type="ECO:0000256" key="3">
    <source>
        <dbReference type="ARBA" id="ARBA00004496"/>
    </source>
</evidence>
<evidence type="ECO:0000256" key="13">
    <source>
        <dbReference type="ARBA" id="ARBA00025615"/>
    </source>
</evidence>
<dbReference type="InterPro" id="IPR043502">
    <property type="entry name" value="DNA/RNA_pol_sf"/>
</dbReference>
<dbReference type="Pfam" id="PF00078">
    <property type="entry name" value="RVT_1"/>
    <property type="match status" value="1"/>
</dbReference>
<evidence type="ECO:0000256" key="14">
    <source>
        <dbReference type="SAM" id="MobiDB-lite"/>
    </source>
</evidence>
<name>A5H2S6_LODEL</name>
<dbReference type="PROSITE" id="PS50878">
    <property type="entry name" value="RT_POL"/>
    <property type="match status" value="1"/>
</dbReference>
<dbReference type="Gene3D" id="3.30.70.270">
    <property type="match status" value="2"/>
</dbReference>
<feature type="domain" description="Integrase catalytic" evidence="17">
    <location>
        <begin position="1027"/>
        <end position="1206"/>
    </location>
</feature>
<comment type="subcellular location">
    <subcellularLocation>
        <location evidence="3">Cytoplasm</location>
    </subcellularLocation>
    <subcellularLocation>
        <location evidence="2">Nucleus</location>
    </subcellularLocation>
</comment>
<keyword evidence="11" id="KW-0511">Multifunctional enzyme</keyword>
<evidence type="ECO:0000313" key="19">
    <source>
        <dbReference type="Proteomes" id="UP000001996"/>
    </source>
</evidence>
<dbReference type="SUPFAM" id="SSF53098">
    <property type="entry name" value="Ribonuclease H-like"/>
    <property type="match status" value="1"/>
</dbReference>
<evidence type="ECO:0000256" key="7">
    <source>
        <dbReference type="ARBA" id="ARBA00022722"/>
    </source>
</evidence>
<evidence type="ECO:0000256" key="8">
    <source>
        <dbReference type="ARBA" id="ARBA00022759"/>
    </source>
</evidence>
<sequence>MLRIPQTLNLQIILPLLLINISLKMTFPQTQTTLIQNLRYLNKSFKLHPSAMDKELNNLAQEGTILPEEEMLQFLNDDAGNEVEEPNKIEIMDVDEEEDRNNDNLESPHDLEPGDLSPNALDKLTDESENQQDETLGDDTSIRLLRRKRTSRFDMPDKQTFFEKMPTENIQVTMSLADFLGISPEYRKDIHERTKGILVARAGPMNAPKYEVNETVIINPNEHTNDADQIYIPAKIQNRDVTLKYDTALQVSLINPKTLDGLNVKWSKLSPAVRIIGVNKDEVLVEKGVAIDIFIHFIPLTAHLLVHDATPVGQILLGLPFQNEHKLSIGFNNDDKRELRFKVDGKVLKFPVQQVGRESFQVNQYPEIQCNEATSANQLEELLTTSFNGSKATAEEMRYFISKCADVTDVFYVKGGHPGRLKPEVHPPVQIKLRDKNAFWRCKSIPLGIKRPAAVEILSEMLKNGQLQYSSAAYRNPWFLIPKKDGRHRMLIDLRELNKHVELEGGHPQSTDELTSELSGRLFNTLIDVQNAYFQVPLDPTTNDVTSFNSPLGLLKYAVLPQGYLNLVSEFSSILQKILSPVAKDVICFIDDIAICGPTVEDLSESLMKEHLDKVHQVLQLLAHAGLEINPAKLKVAVEDCEFLGYRITPEGKTIIRGQVDALTNYPRPTTQKKMESFLGLVNYYRQLIVGFAELTAPLYDLILKAKEHPKHLLEWDDQTINYFQHIIRVLTSCPVLQPFNDKQITTIHTDASTESWGGVLQNTDAHGVTRMVLCYSGKFHGSERHYTIYEKELFSIYLTLNAIQPLLVGYKDILYIYCDNKALVTVLDKPLENSHFVNRTYKWLNYIRSFNYMIIHIDGKRNVIADALSRCHLSSLQAENYAVEEVRNLFRNSLDPTILAEVNTVNIITNANNSYKGINVHYIQNYLKTLEIPTTFLKSKDLKRFTNRALEFYLQDGKLYKRGKDGSYTRKVITNSNEVRNLFQLTHDARGHLGLEACFNLLNCHAFIPNLYRRLKAYTTSCLHCQKQGPATLQRDPLYFHLPAGLFHTVVCDCVKIGNIVIVVARDEFLAWAEARILPELSAEAVADFIFDAFIARVGSFHTLKTDNGPEFANRILRRLLDIHGIKATYSVPYHPQGNGMIEASHKRIIRFMQLLPPRVNFQHALLTALWVDRTTVRKRTGFSPQYLVYGFEGHSPLRSFLDITPKHTTYTEDELFKFRFRQLYHRTTQIESALDTQRNARERQKVKFDERYDTTTILQVGDLVLVTDKNQGPQGKLAQRWAGPYKVWRKLSRIYHLQSLSGIKILRCYTREMLKPYVLRSTQI</sequence>
<dbReference type="Gene3D" id="3.10.10.10">
    <property type="entry name" value="HIV Type 1 Reverse Transcriptase, subunit A, domain 1"/>
    <property type="match status" value="1"/>
</dbReference>
<dbReference type="InterPro" id="IPR000477">
    <property type="entry name" value="RT_dom"/>
</dbReference>
<evidence type="ECO:0000256" key="6">
    <source>
        <dbReference type="ARBA" id="ARBA00022695"/>
    </source>
</evidence>
<evidence type="ECO:0000256" key="4">
    <source>
        <dbReference type="ARBA" id="ARBA00022490"/>
    </source>
</evidence>
<feature type="compositionally biased region" description="Acidic residues" evidence="14">
    <location>
        <begin position="127"/>
        <end position="137"/>
    </location>
</feature>
<evidence type="ECO:0000256" key="9">
    <source>
        <dbReference type="ARBA" id="ARBA00022884"/>
    </source>
</evidence>
<keyword evidence="8" id="KW-0255">Endonuclease</keyword>
<gene>
    <name evidence="18" type="ORF">LELG_05791</name>
</gene>
<keyword evidence="10" id="KW-0539">Nucleus</keyword>
<evidence type="ECO:0000256" key="5">
    <source>
        <dbReference type="ARBA" id="ARBA00022679"/>
    </source>
</evidence>
<dbReference type="PANTHER" id="PTHR37984:SF5">
    <property type="entry name" value="PROTEIN NYNRIN-LIKE"/>
    <property type="match status" value="1"/>
</dbReference>
<keyword evidence="15" id="KW-0732">Signal</keyword>
<dbReference type="FunFam" id="3.30.70.270:FF:000020">
    <property type="entry name" value="Transposon Tf2-6 polyprotein-like Protein"/>
    <property type="match status" value="1"/>
</dbReference>
<keyword evidence="6" id="KW-0548">Nucleotidyltransferase</keyword>
<keyword evidence="7" id="KW-0540">Nuclease</keyword>
<comment type="function">
    <text evidence="12">Reverse transcriptase/ribonuclease H (RT) is a multifunctional enzyme that catalyzes the conversion of the retro-elements RNA genome into dsDNA within the VLP. The enzyme displays a DNA polymerase activity that can copy either DNA or RNA templates, and a ribonuclease H (RNase H) activity that cleaves the RNA strand of RNA-DNA heteroduplexes during plus-strand synthesis and hydrolyzes RNA primers. The conversion leads to a linear dsDNA copy of the retrotransposon that includes long terminal repeats (LTRs) at both ends.</text>
</comment>
<accession>A5H2S6</accession>
<dbReference type="InterPro" id="IPR043128">
    <property type="entry name" value="Rev_trsase/Diguanyl_cyclase"/>
</dbReference>
<dbReference type="Proteomes" id="UP000001996">
    <property type="component" value="Unassembled WGS sequence"/>
</dbReference>
<protein>
    <submittedName>
        <fullName evidence="18">Uncharacterized protein</fullName>
    </submittedName>
</protein>
<dbReference type="Pfam" id="PF17919">
    <property type="entry name" value="RT_RNaseH_2"/>
    <property type="match status" value="1"/>
</dbReference>
<dbReference type="Pfam" id="PF17921">
    <property type="entry name" value="Integrase_H2C2"/>
    <property type="match status" value="1"/>
</dbReference>
<evidence type="ECO:0000256" key="1">
    <source>
        <dbReference type="ARBA" id="ARBA00000077"/>
    </source>
</evidence>
<dbReference type="OrthoDB" id="4025440at2759"/>
<dbReference type="GO" id="GO:0005634">
    <property type="term" value="C:nucleus"/>
    <property type="evidence" value="ECO:0007669"/>
    <property type="project" value="UniProtKB-SubCell"/>
</dbReference>
<feature type="domain" description="Reverse transcriptase" evidence="16">
    <location>
        <begin position="462"/>
        <end position="648"/>
    </location>
</feature>
<dbReference type="Gene3D" id="1.10.340.70">
    <property type="match status" value="1"/>
</dbReference>
<comment type="catalytic activity">
    <reaction evidence="1">
        <text>Endonucleolytic cleavage to 5'-phosphomonoester.</text>
        <dbReference type="EC" id="3.1.26.4"/>
    </reaction>
</comment>
<dbReference type="VEuPathDB" id="FungiDB:LELG_05791"/>
<dbReference type="GO" id="GO:0016779">
    <property type="term" value="F:nucleotidyltransferase activity"/>
    <property type="evidence" value="ECO:0007669"/>
    <property type="project" value="UniProtKB-KW"/>
</dbReference>
<dbReference type="PROSITE" id="PS50994">
    <property type="entry name" value="INTEGRASE"/>
    <property type="match status" value="1"/>
</dbReference>
<evidence type="ECO:0000256" key="2">
    <source>
        <dbReference type="ARBA" id="ARBA00004123"/>
    </source>
</evidence>
<dbReference type="InterPro" id="IPR041577">
    <property type="entry name" value="RT_RNaseH_2"/>
</dbReference>
<dbReference type="InterPro" id="IPR021109">
    <property type="entry name" value="Peptidase_aspartic_dom_sf"/>
</dbReference>
<dbReference type="GO" id="GO:0005737">
    <property type="term" value="C:cytoplasm"/>
    <property type="evidence" value="ECO:0007669"/>
    <property type="project" value="UniProtKB-SubCell"/>
</dbReference>
<evidence type="ECO:0000256" key="10">
    <source>
        <dbReference type="ARBA" id="ARBA00023242"/>
    </source>
</evidence>
<dbReference type="HOGENOM" id="CLU_004645_2_0_1"/>
<keyword evidence="8" id="KW-0378">Hydrolase</keyword>
<dbReference type="PANTHER" id="PTHR37984">
    <property type="entry name" value="PROTEIN CBG26694"/>
    <property type="match status" value="1"/>
</dbReference>
<feature type="chain" id="PRO_5002683793" evidence="15">
    <location>
        <begin position="33"/>
        <end position="1326"/>
    </location>
</feature>
<dbReference type="InParanoid" id="A5H2S6"/>
<dbReference type="InterPro" id="IPR036397">
    <property type="entry name" value="RNaseH_sf"/>
</dbReference>
<comment type="function">
    <text evidence="13">Integrase (IN) targets the VLP to the nucleus, where a subparticle preintegration complex (PIC) containing at least integrase and the newly synthesized dsDNA copy of the retrotransposon must transit the nuclear membrane. Once in the nucleus, integrase performs the integration of the dsDNA into the host genome.</text>
</comment>
<feature type="signal peptide" evidence="15">
    <location>
        <begin position="1"/>
        <end position="32"/>
    </location>
</feature>
<evidence type="ECO:0000256" key="12">
    <source>
        <dbReference type="ARBA" id="ARBA00025590"/>
    </source>
</evidence>
<dbReference type="InterPro" id="IPR041588">
    <property type="entry name" value="Integrase_H2C2"/>
</dbReference>
<dbReference type="OMA" id="CAKARIN"/>
<dbReference type="Gene3D" id="3.30.420.10">
    <property type="entry name" value="Ribonuclease H-like superfamily/Ribonuclease H"/>
    <property type="match status" value="1"/>
</dbReference>
<keyword evidence="9" id="KW-0694">RNA-binding</keyword>
<dbReference type="Gene3D" id="2.40.70.10">
    <property type="entry name" value="Acid Proteases"/>
    <property type="match status" value="1"/>
</dbReference>
<evidence type="ECO:0000256" key="11">
    <source>
        <dbReference type="ARBA" id="ARBA00023268"/>
    </source>
</evidence>
<organism evidence="18 19">
    <name type="scientific">Lodderomyces elongisporus (strain ATCC 11503 / CBS 2605 / JCM 1781 / NBRC 1676 / NRRL YB-4239)</name>
    <name type="common">Yeast</name>
    <name type="synonym">Saccharomyces elongisporus</name>
    <dbReference type="NCBI Taxonomy" id="379508"/>
    <lineage>
        <taxon>Eukaryota</taxon>
        <taxon>Fungi</taxon>
        <taxon>Dikarya</taxon>
        <taxon>Ascomycota</taxon>
        <taxon>Saccharomycotina</taxon>
        <taxon>Pichiomycetes</taxon>
        <taxon>Debaryomycetaceae</taxon>
        <taxon>Candida/Lodderomyces clade</taxon>
        <taxon>Lodderomyces</taxon>
    </lineage>
</organism>
<keyword evidence="4" id="KW-0963">Cytoplasm</keyword>
<dbReference type="GO" id="GO:0004523">
    <property type="term" value="F:RNA-DNA hybrid ribonuclease activity"/>
    <property type="evidence" value="ECO:0007669"/>
    <property type="project" value="UniProtKB-EC"/>
</dbReference>
<evidence type="ECO:0000259" key="17">
    <source>
        <dbReference type="PROSITE" id="PS50994"/>
    </source>
</evidence>
<dbReference type="EMBL" id="DS236874">
    <property type="protein sequence ID" value="EDK47610.1"/>
    <property type="molecule type" value="Genomic_DNA"/>
</dbReference>
<keyword evidence="5" id="KW-0808">Transferase</keyword>
<dbReference type="eggNOG" id="KOG0017">
    <property type="taxonomic scope" value="Eukaryota"/>
</dbReference>
<dbReference type="GO" id="GO:0015074">
    <property type="term" value="P:DNA integration"/>
    <property type="evidence" value="ECO:0007669"/>
    <property type="project" value="InterPro"/>
</dbReference>
<dbReference type="GO" id="GO:0003723">
    <property type="term" value="F:RNA binding"/>
    <property type="evidence" value="ECO:0007669"/>
    <property type="project" value="UniProtKB-KW"/>
</dbReference>
<dbReference type="InterPro" id="IPR050951">
    <property type="entry name" value="Retrovirus_Pol_polyprotein"/>
</dbReference>
<keyword evidence="19" id="KW-1185">Reference proteome</keyword>
<dbReference type="CDD" id="cd09274">
    <property type="entry name" value="RNase_HI_RT_Ty3"/>
    <property type="match status" value="1"/>
</dbReference>
<reference evidence="18 19" key="1">
    <citation type="journal article" date="2009" name="Nature">
        <title>Evolution of pathogenicity and sexual reproduction in eight Candida genomes.</title>
        <authorList>
            <person name="Butler G."/>
            <person name="Rasmussen M.D."/>
            <person name="Lin M.F."/>
            <person name="Santos M.A."/>
            <person name="Sakthikumar S."/>
            <person name="Munro C.A."/>
            <person name="Rheinbay E."/>
            <person name="Grabherr M."/>
            <person name="Forche A."/>
            <person name="Reedy J.L."/>
            <person name="Agrafioti I."/>
            <person name="Arnaud M.B."/>
            <person name="Bates S."/>
            <person name="Brown A.J."/>
            <person name="Brunke S."/>
            <person name="Costanzo M.C."/>
            <person name="Fitzpatrick D.A."/>
            <person name="de Groot P.W."/>
            <person name="Harris D."/>
            <person name="Hoyer L.L."/>
            <person name="Hube B."/>
            <person name="Klis F.M."/>
            <person name="Kodira C."/>
            <person name="Lennard N."/>
            <person name="Logue M.E."/>
            <person name="Martin R."/>
            <person name="Neiman A.M."/>
            <person name="Nikolaou E."/>
            <person name="Quail M.A."/>
            <person name="Quinn J."/>
            <person name="Santos M.C."/>
            <person name="Schmitzberger F.F."/>
            <person name="Sherlock G."/>
            <person name="Shah P."/>
            <person name="Silverstein K.A."/>
            <person name="Skrzypek M.S."/>
            <person name="Soll D."/>
            <person name="Staggs R."/>
            <person name="Stansfield I."/>
            <person name="Stumpf M.P."/>
            <person name="Sudbery P.E."/>
            <person name="Srikantha T."/>
            <person name="Zeng Q."/>
            <person name="Berman J."/>
            <person name="Berriman M."/>
            <person name="Heitman J."/>
            <person name="Gow N.A."/>
            <person name="Lorenz M.C."/>
            <person name="Birren B.W."/>
            <person name="Kellis M."/>
            <person name="Cuomo C.A."/>
        </authorList>
    </citation>
    <scope>NUCLEOTIDE SEQUENCE [LARGE SCALE GENOMIC DNA]</scope>
    <source>
        <strain evidence="19">ATCC 11503 / BCRC 21390 / CBS 2605 / JCM 1781 / NBRC 1676 / NRRL YB-4239</strain>
    </source>
</reference>
<dbReference type="InterPro" id="IPR001584">
    <property type="entry name" value="Integrase_cat-core"/>
</dbReference>
<dbReference type="CDD" id="cd01647">
    <property type="entry name" value="RT_LTR"/>
    <property type="match status" value="1"/>
</dbReference>
<evidence type="ECO:0000259" key="16">
    <source>
        <dbReference type="PROSITE" id="PS50878"/>
    </source>
</evidence>
<dbReference type="InterPro" id="IPR012337">
    <property type="entry name" value="RNaseH-like_sf"/>
</dbReference>
<feature type="compositionally biased region" description="Basic and acidic residues" evidence="14">
    <location>
        <begin position="101"/>
        <end position="112"/>
    </location>
</feature>
<feature type="region of interest" description="Disordered" evidence="14">
    <location>
        <begin position="96"/>
        <end position="141"/>
    </location>
</feature>
<proteinExistence type="predicted"/>
<evidence type="ECO:0000256" key="15">
    <source>
        <dbReference type="SAM" id="SignalP"/>
    </source>
</evidence>